<accession>A0A8H4ULC7</accession>
<reference evidence="2" key="1">
    <citation type="journal article" date="2020" name="BMC Genomics">
        <title>Correction to: Identification and distribution of gene clusters required for synthesis of sphingolipid metabolism inhibitors in diverse species of the filamentous fungus Fusarium.</title>
        <authorList>
            <person name="Kim H.S."/>
            <person name="Lohmar J.M."/>
            <person name="Busman M."/>
            <person name="Brown D.W."/>
            <person name="Naumann T.A."/>
            <person name="Divon H.H."/>
            <person name="Lysoe E."/>
            <person name="Uhlig S."/>
            <person name="Proctor R.H."/>
        </authorList>
    </citation>
    <scope>NUCLEOTIDE SEQUENCE</scope>
    <source>
        <strain evidence="2">NRRL 22465</strain>
    </source>
</reference>
<dbReference type="EMBL" id="JABEYC010000320">
    <property type="protein sequence ID" value="KAF4979068.1"/>
    <property type="molecule type" value="Genomic_DNA"/>
</dbReference>
<gene>
    <name evidence="2" type="ORF">FZEAL_4653</name>
</gene>
<comment type="caution">
    <text evidence="2">The sequence shown here is derived from an EMBL/GenBank/DDBJ whole genome shotgun (WGS) entry which is preliminary data.</text>
</comment>
<evidence type="ECO:0000313" key="2">
    <source>
        <dbReference type="EMBL" id="KAF4979068.1"/>
    </source>
</evidence>
<name>A0A8H4ULC7_9HYPO</name>
<organism evidence="2 3">
    <name type="scientific">Fusarium zealandicum</name>
    <dbReference type="NCBI Taxonomy" id="1053134"/>
    <lineage>
        <taxon>Eukaryota</taxon>
        <taxon>Fungi</taxon>
        <taxon>Dikarya</taxon>
        <taxon>Ascomycota</taxon>
        <taxon>Pezizomycotina</taxon>
        <taxon>Sordariomycetes</taxon>
        <taxon>Hypocreomycetidae</taxon>
        <taxon>Hypocreales</taxon>
        <taxon>Nectriaceae</taxon>
        <taxon>Fusarium</taxon>
        <taxon>Fusarium staphyleae species complex</taxon>
    </lineage>
</organism>
<evidence type="ECO:0000313" key="3">
    <source>
        <dbReference type="Proteomes" id="UP000635477"/>
    </source>
</evidence>
<protein>
    <submittedName>
        <fullName evidence="2">Uncharacterized protein</fullName>
    </submittedName>
</protein>
<reference evidence="2" key="2">
    <citation type="submission" date="2020-05" db="EMBL/GenBank/DDBJ databases">
        <authorList>
            <person name="Kim H.-S."/>
            <person name="Proctor R.H."/>
            <person name="Brown D.W."/>
        </authorList>
    </citation>
    <scope>NUCLEOTIDE SEQUENCE</scope>
    <source>
        <strain evidence="2">NRRL 22465</strain>
    </source>
</reference>
<feature type="region of interest" description="Disordered" evidence="1">
    <location>
        <begin position="1"/>
        <end position="44"/>
    </location>
</feature>
<proteinExistence type="predicted"/>
<dbReference type="Proteomes" id="UP000635477">
    <property type="component" value="Unassembled WGS sequence"/>
</dbReference>
<feature type="compositionally biased region" description="Basic and acidic residues" evidence="1">
    <location>
        <begin position="17"/>
        <end position="33"/>
    </location>
</feature>
<evidence type="ECO:0000256" key="1">
    <source>
        <dbReference type="SAM" id="MobiDB-lite"/>
    </source>
</evidence>
<sequence>MDSTNGRDIGFNEANFDLDRGGSDLKRDEKEPTTAETEEEPAKTVSLTKGGVVYNVLEAEDFKNHADVHGNSVRETTRTACAYGSLPKIFVADEHKKNGGMVDYTAKDDDGE</sequence>
<dbReference type="AlphaFoldDB" id="A0A8H4ULC7"/>
<keyword evidence="3" id="KW-1185">Reference proteome</keyword>